<evidence type="ECO:0000313" key="9">
    <source>
        <dbReference type="Proteomes" id="UP000824192"/>
    </source>
</evidence>
<reference evidence="8" key="1">
    <citation type="journal article" date="2021" name="PeerJ">
        <title>Extensive microbial diversity within the chicken gut microbiome revealed by metagenomics and culture.</title>
        <authorList>
            <person name="Gilroy R."/>
            <person name="Ravi A."/>
            <person name="Getino M."/>
            <person name="Pursley I."/>
            <person name="Horton D.L."/>
            <person name="Alikhan N.F."/>
            <person name="Baker D."/>
            <person name="Gharbi K."/>
            <person name="Hall N."/>
            <person name="Watson M."/>
            <person name="Adriaenssens E.M."/>
            <person name="Foster-Nyarko E."/>
            <person name="Jarju S."/>
            <person name="Secka A."/>
            <person name="Antonio M."/>
            <person name="Oren A."/>
            <person name="Chaudhuri R.R."/>
            <person name="La Ragione R."/>
            <person name="Hildebrand F."/>
            <person name="Pallen M.J."/>
        </authorList>
    </citation>
    <scope>NUCLEOTIDE SEQUENCE</scope>
    <source>
        <strain evidence="8">ChiGjej6B6-1540</strain>
    </source>
</reference>
<comment type="caution">
    <text evidence="8">The sequence shown here is derived from an EMBL/GenBank/DDBJ whole genome shotgun (WGS) entry which is preliminary data.</text>
</comment>
<evidence type="ECO:0000256" key="5">
    <source>
        <dbReference type="ARBA" id="ARBA00023004"/>
    </source>
</evidence>
<dbReference type="SUPFAM" id="SSF53383">
    <property type="entry name" value="PLP-dependent transferases"/>
    <property type="match status" value="1"/>
</dbReference>
<dbReference type="Gene3D" id="3.90.1150.10">
    <property type="entry name" value="Aspartate Aminotransferase, domain 1"/>
    <property type="match status" value="1"/>
</dbReference>
<dbReference type="EMBL" id="DXGA01000185">
    <property type="protein sequence ID" value="HIW94582.1"/>
    <property type="molecule type" value="Genomic_DNA"/>
</dbReference>
<comment type="similarity">
    <text evidence="2">Belongs to the class-V pyridoxal-phosphate-dependent aminotransferase family. NifS/IscS subfamily.</text>
</comment>
<evidence type="ECO:0000256" key="4">
    <source>
        <dbReference type="ARBA" id="ARBA00022898"/>
    </source>
</evidence>
<dbReference type="InterPro" id="IPR016454">
    <property type="entry name" value="Cysteine_dSase"/>
</dbReference>
<dbReference type="AlphaFoldDB" id="A0A9D1RXM2"/>
<feature type="domain" description="Aminotransferase class V" evidence="7">
    <location>
        <begin position="3"/>
        <end position="359"/>
    </location>
</feature>
<reference evidence="8" key="2">
    <citation type="submission" date="2021-04" db="EMBL/GenBank/DDBJ databases">
        <authorList>
            <person name="Gilroy R."/>
        </authorList>
    </citation>
    <scope>NUCLEOTIDE SEQUENCE</scope>
    <source>
        <strain evidence="8">ChiGjej6B6-1540</strain>
    </source>
</reference>
<evidence type="ECO:0000313" key="8">
    <source>
        <dbReference type="EMBL" id="HIW94582.1"/>
    </source>
</evidence>
<keyword evidence="3" id="KW-0479">Metal-binding</keyword>
<dbReference type="PANTHER" id="PTHR11601">
    <property type="entry name" value="CYSTEINE DESULFURYLASE FAMILY MEMBER"/>
    <property type="match status" value="1"/>
</dbReference>
<dbReference type="Pfam" id="PF00266">
    <property type="entry name" value="Aminotran_5"/>
    <property type="match status" value="1"/>
</dbReference>
<keyword evidence="5" id="KW-0408">Iron</keyword>
<gene>
    <name evidence="8" type="ORF">H9868_08615</name>
</gene>
<evidence type="ECO:0000259" key="7">
    <source>
        <dbReference type="Pfam" id="PF00266"/>
    </source>
</evidence>
<dbReference type="InterPro" id="IPR000192">
    <property type="entry name" value="Aminotrans_V_dom"/>
</dbReference>
<dbReference type="InterPro" id="IPR015421">
    <property type="entry name" value="PyrdxlP-dep_Trfase_major"/>
</dbReference>
<dbReference type="FunFam" id="3.40.640.10:FF:000084">
    <property type="entry name" value="IscS-like cysteine desulfurase"/>
    <property type="match status" value="1"/>
</dbReference>
<comment type="cofactor">
    <cofactor evidence="1">
        <name>pyridoxal 5'-phosphate</name>
        <dbReference type="ChEBI" id="CHEBI:597326"/>
    </cofactor>
</comment>
<protein>
    <submittedName>
        <fullName evidence="8">Cysteine desulfurase</fullName>
    </submittedName>
</protein>
<keyword evidence="6" id="KW-0411">Iron-sulfur</keyword>
<organism evidence="8 9">
    <name type="scientific">Candidatus Flavonifractor merdipullorum</name>
    <dbReference type="NCBI Taxonomy" id="2838590"/>
    <lineage>
        <taxon>Bacteria</taxon>
        <taxon>Bacillati</taxon>
        <taxon>Bacillota</taxon>
        <taxon>Clostridia</taxon>
        <taxon>Eubacteriales</taxon>
        <taxon>Oscillospiraceae</taxon>
        <taxon>Flavonifractor</taxon>
    </lineage>
</organism>
<accession>A0A9D1RXM2</accession>
<dbReference type="GO" id="GO:0046872">
    <property type="term" value="F:metal ion binding"/>
    <property type="evidence" value="ECO:0007669"/>
    <property type="project" value="UniProtKB-KW"/>
</dbReference>
<sequence length="377" mass="40177">MPIYLDNAATTQVCPEAARAALEVMTEGFGNPSARYPLGQRAAQRLEEDRAAVAAALGCRPEELFFTSCGTEGDNWAIQAAVRHGRRRGKHIITTVVEHSAVLEPIKALEGQGYTVTRLKCDRTGHVSPEDLRAALREDTVLVSMMLVNNETGALQPVQECCRIVKEYSPDILFHTDAVQAFLKVPFTPAELGVDLLTISGHKIHAPKGIGAQYIRAGLKTEPLLRGGGQEKNLRPGTEPTAQIAALAAACQVWSGKAAENRARMEAVKEATLHELTAKVPGLEIVSRGDAPHVCAVSLPGYPSEMLVRALADQGICVSSGSACHKGKPSHVFAALGLPKRTLMGVLRISFSPESTVAEGAALAQALGEIRSSRMGI</sequence>
<dbReference type="PIRSF" id="PIRSF005572">
    <property type="entry name" value="NifS"/>
    <property type="match status" value="1"/>
</dbReference>
<keyword evidence="4" id="KW-0663">Pyridoxal phosphate</keyword>
<dbReference type="InterPro" id="IPR015422">
    <property type="entry name" value="PyrdxlP-dep_Trfase_small"/>
</dbReference>
<name>A0A9D1RXM2_9FIRM</name>
<dbReference type="Proteomes" id="UP000824192">
    <property type="component" value="Unassembled WGS sequence"/>
</dbReference>
<evidence type="ECO:0000256" key="1">
    <source>
        <dbReference type="ARBA" id="ARBA00001933"/>
    </source>
</evidence>
<dbReference type="InterPro" id="IPR015424">
    <property type="entry name" value="PyrdxlP-dep_Trfase"/>
</dbReference>
<dbReference type="Gene3D" id="3.40.640.10">
    <property type="entry name" value="Type I PLP-dependent aspartate aminotransferase-like (Major domain)"/>
    <property type="match status" value="1"/>
</dbReference>
<dbReference type="GO" id="GO:0051536">
    <property type="term" value="F:iron-sulfur cluster binding"/>
    <property type="evidence" value="ECO:0007669"/>
    <property type="project" value="UniProtKB-KW"/>
</dbReference>
<dbReference type="Gene3D" id="1.10.260.50">
    <property type="match status" value="1"/>
</dbReference>
<dbReference type="PANTHER" id="PTHR11601:SF50">
    <property type="entry name" value="CYSTEINE DESULFURASE ISCS 2-RELATED"/>
    <property type="match status" value="1"/>
</dbReference>
<dbReference type="GO" id="GO:0031071">
    <property type="term" value="F:cysteine desulfurase activity"/>
    <property type="evidence" value="ECO:0007669"/>
    <property type="project" value="UniProtKB-ARBA"/>
</dbReference>
<evidence type="ECO:0000256" key="6">
    <source>
        <dbReference type="ARBA" id="ARBA00023014"/>
    </source>
</evidence>
<evidence type="ECO:0000256" key="3">
    <source>
        <dbReference type="ARBA" id="ARBA00022723"/>
    </source>
</evidence>
<evidence type="ECO:0000256" key="2">
    <source>
        <dbReference type="ARBA" id="ARBA00006490"/>
    </source>
</evidence>
<proteinExistence type="inferred from homology"/>